<evidence type="ECO:0000256" key="3">
    <source>
        <dbReference type="ARBA" id="ARBA00010617"/>
    </source>
</evidence>
<dbReference type="OrthoDB" id="6692864at2759"/>
<gene>
    <name evidence="14" type="ORF">BDY21DRAFT_284395</name>
</gene>
<evidence type="ECO:0000256" key="6">
    <source>
        <dbReference type="ARBA" id="ARBA00022723"/>
    </source>
</evidence>
<accession>A0A6A6P4I7</accession>
<dbReference type="PRINTS" id="PR00385">
    <property type="entry name" value="P450"/>
</dbReference>
<evidence type="ECO:0000313" key="14">
    <source>
        <dbReference type="EMBL" id="KAF2458353.1"/>
    </source>
</evidence>
<evidence type="ECO:0000256" key="2">
    <source>
        <dbReference type="ARBA" id="ARBA00004370"/>
    </source>
</evidence>
<keyword evidence="11 13" id="KW-0472">Membrane</keyword>
<keyword evidence="4 12" id="KW-0349">Heme</keyword>
<feature type="binding site" description="axial binding residue" evidence="12">
    <location>
        <position position="485"/>
    </location>
    <ligand>
        <name>heme</name>
        <dbReference type="ChEBI" id="CHEBI:30413"/>
    </ligand>
    <ligandPart>
        <name>Fe</name>
        <dbReference type="ChEBI" id="CHEBI:18248"/>
    </ligandPart>
</feature>
<keyword evidence="15" id="KW-1185">Reference proteome</keyword>
<dbReference type="GO" id="GO:0020037">
    <property type="term" value="F:heme binding"/>
    <property type="evidence" value="ECO:0007669"/>
    <property type="project" value="InterPro"/>
</dbReference>
<dbReference type="PANTHER" id="PTHR24305">
    <property type="entry name" value="CYTOCHROME P450"/>
    <property type="match status" value="1"/>
</dbReference>
<evidence type="ECO:0000313" key="15">
    <source>
        <dbReference type="Proteomes" id="UP000799766"/>
    </source>
</evidence>
<dbReference type="GO" id="GO:0016705">
    <property type="term" value="F:oxidoreductase activity, acting on paired donors, with incorporation or reduction of molecular oxygen"/>
    <property type="evidence" value="ECO:0007669"/>
    <property type="project" value="InterPro"/>
</dbReference>
<sequence length="542" mass="61602">MASTAPLLVGSAIAGVVAHLAIFIRGEWHLRVPRVVAGHVALVWAVWFFMPRLSENIVDRERTCAWIFTSYLISLFSSITIYRLFFHRLKRFPGPKLAAVTKFWHVFQARDSLNYLLQQELHKKYGTIVRTGPNEISIYHPAGIELLDGAKNTNLKDPWYDVLQPRTSAIFTRDEEDHKARRHIWNQAISTKSLNDYAPRLRLLVNELASCIESYGVGSAVKVNDVMSWFSFDAMGEFGFAEDFGMLRSRSWQPAIERQQRALALLAPLNDTIWLVRAAFAFVPWLGKVKDWMGMVEFCDRKMELRLNSGVDKLDMASWFIDEFNQLSSIRSLKSRRDLLSGNTISVIVAGSDTTRATLISIWYFLSKYPENVDKILAELRTVDETDHNALALLPHLNGVINETLRLVPPQLTGGGRITGPEGLMVGGTWIPAGTKVNAPKYVVSRLPEAFEHPNDFIPERWYSRPELIHDKRAYAPFTIGNRQCVGKNLALVELRLSTAMILKRFKVSFSPDHDPETLMKGLKDQVTAQPGECWCIFEPRE</sequence>
<dbReference type="GO" id="GO:0005506">
    <property type="term" value="F:iron ion binding"/>
    <property type="evidence" value="ECO:0007669"/>
    <property type="project" value="InterPro"/>
</dbReference>
<evidence type="ECO:0000256" key="7">
    <source>
        <dbReference type="ARBA" id="ARBA00022989"/>
    </source>
</evidence>
<dbReference type="SUPFAM" id="SSF48264">
    <property type="entry name" value="Cytochrome P450"/>
    <property type="match status" value="1"/>
</dbReference>
<proteinExistence type="inferred from homology"/>
<evidence type="ECO:0000256" key="1">
    <source>
        <dbReference type="ARBA" id="ARBA00001971"/>
    </source>
</evidence>
<dbReference type="AlphaFoldDB" id="A0A6A6P4I7"/>
<name>A0A6A6P4I7_9PEZI</name>
<evidence type="ECO:0000256" key="8">
    <source>
        <dbReference type="ARBA" id="ARBA00023002"/>
    </source>
</evidence>
<dbReference type="PANTHER" id="PTHR24305:SF112">
    <property type="entry name" value="L-ORNITHINE-N5-MONOOXYGENASE (EUROFUNG)"/>
    <property type="match status" value="1"/>
</dbReference>
<comment type="cofactor">
    <cofactor evidence="1 12">
        <name>heme</name>
        <dbReference type="ChEBI" id="CHEBI:30413"/>
    </cofactor>
</comment>
<keyword evidence="5 13" id="KW-0812">Transmembrane</keyword>
<feature type="transmembrane region" description="Helical" evidence="13">
    <location>
        <begin position="6"/>
        <end position="24"/>
    </location>
</feature>
<keyword evidence="6 12" id="KW-0479">Metal-binding</keyword>
<dbReference type="Pfam" id="PF00067">
    <property type="entry name" value="p450"/>
    <property type="match status" value="1"/>
</dbReference>
<evidence type="ECO:0000256" key="5">
    <source>
        <dbReference type="ARBA" id="ARBA00022692"/>
    </source>
</evidence>
<comment type="similarity">
    <text evidence="3">Belongs to the cytochrome P450 family.</text>
</comment>
<dbReference type="InterPro" id="IPR050121">
    <property type="entry name" value="Cytochrome_P450_monoxygenase"/>
</dbReference>
<organism evidence="14 15">
    <name type="scientific">Lineolata rhizophorae</name>
    <dbReference type="NCBI Taxonomy" id="578093"/>
    <lineage>
        <taxon>Eukaryota</taxon>
        <taxon>Fungi</taxon>
        <taxon>Dikarya</taxon>
        <taxon>Ascomycota</taxon>
        <taxon>Pezizomycotina</taxon>
        <taxon>Dothideomycetes</taxon>
        <taxon>Dothideomycetes incertae sedis</taxon>
        <taxon>Lineolatales</taxon>
        <taxon>Lineolataceae</taxon>
        <taxon>Lineolata</taxon>
    </lineage>
</organism>
<evidence type="ECO:0000256" key="11">
    <source>
        <dbReference type="ARBA" id="ARBA00023136"/>
    </source>
</evidence>
<dbReference type="InterPro" id="IPR002401">
    <property type="entry name" value="Cyt_P450_E_grp-I"/>
</dbReference>
<dbReference type="EMBL" id="MU001678">
    <property type="protein sequence ID" value="KAF2458353.1"/>
    <property type="molecule type" value="Genomic_DNA"/>
</dbReference>
<evidence type="ECO:0000256" key="12">
    <source>
        <dbReference type="PIRSR" id="PIRSR602401-1"/>
    </source>
</evidence>
<protein>
    <submittedName>
        <fullName evidence="14">Cytochrome P450 monooxygenase-like protein</fullName>
    </submittedName>
</protein>
<comment type="subcellular location">
    <subcellularLocation>
        <location evidence="2">Membrane</location>
    </subcellularLocation>
</comment>
<evidence type="ECO:0000256" key="13">
    <source>
        <dbReference type="SAM" id="Phobius"/>
    </source>
</evidence>
<keyword evidence="8" id="KW-0560">Oxidoreductase</keyword>
<dbReference type="Gene3D" id="1.10.630.10">
    <property type="entry name" value="Cytochrome P450"/>
    <property type="match status" value="1"/>
</dbReference>
<dbReference type="PRINTS" id="PR00463">
    <property type="entry name" value="EP450I"/>
</dbReference>
<evidence type="ECO:0000256" key="9">
    <source>
        <dbReference type="ARBA" id="ARBA00023004"/>
    </source>
</evidence>
<keyword evidence="7 13" id="KW-1133">Transmembrane helix</keyword>
<feature type="transmembrane region" description="Helical" evidence="13">
    <location>
        <begin position="36"/>
        <end position="53"/>
    </location>
</feature>
<dbReference type="GO" id="GO:0016020">
    <property type="term" value="C:membrane"/>
    <property type="evidence" value="ECO:0007669"/>
    <property type="project" value="UniProtKB-SubCell"/>
</dbReference>
<dbReference type="GO" id="GO:0004497">
    <property type="term" value="F:monooxygenase activity"/>
    <property type="evidence" value="ECO:0007669"/>
    <property type="project" value="UniProtKB-KW"/>
</dbReference>
<keyword evidence="10 14" id="KW-0503">Monooxygenase</keyword>
<reference evidence="14" key="1">
    <citation type="journal article" date="2020" name="Stud. Mycol.">
        <title>101 Dothideomycetes genomes: a test case for predicting lifestyles and emergence of pathogens.</title>
        <authorList>
            <person name="Haridas S."/>
            <person name="Albert R."/>
            <person name="Binder M."/>
            <person name="Bloem J."/>
            <person name="Labutti K."/>
            <person name="Salamov A."/>
            <person name="Andreopoulos B."/>
            <person name="Baker S."/>
            <person name="Barry K."/>
            <person name="Bills G."/>
            <person name="Bluhm B."/>
            <person name="Cannon C."/>
            <person name="Castanera R."/>
            <person name="Culley D."/>
            <person name="Daum C."/>
            <person name="Ezra D."/>
            <person name="Gonzalez J."/>
            <person name="Henrissat B."/>
            <person name="Kuo A."/>
            <person name="Liang C."/>
            <person name="Lipzen A."/>
            <person name="Lutzoni F."/>
            <person name="Magnuson J."/>
            <person name="Mondo S."/>
            <person name="Nolan M."/>
            <person name="Ohm R."/>
            <person name="Pangilinan J."/>
            <person name="Park H.-J."/>
            <person name="Ramirez L."/>
            <person name="Alfaro M."/>
            <person name="Sun H."/>
            <person name="Tritt A."/>
            <person name="Yoshinaga Y."/>
            <person name="Zwiers L.-H."/>
            <person name="Turgeon B."/>
            <person name="Goodwin S."/>
            <person name="Spatafora J."/>
            <person name="Crous P."/>
            <person name="Grigoriev I."/>
        </authorList>
    </citation>
    <scope>NUCLEOTIDE SEQUENCE</scope>
    <source>
        <strain evidence="14">ATCC 16933</strain>
    </source>
</reference>
<evidence type="ECO:0000256" key="10">
    <source>
        <dbReference type="ARBA" id="ARBA00023033"/>
    </source>
</evidence>
<evidence type="ECO:0000256" key="4">
    <source>
        <dbReference type="ARBA" id="ARBA00022617"/>
    </source>
</evidence>
<feature type="transmembrane region" description="Helical" evidence="13">
    <location>
        <begin position="65"/>
        <end position="86"/>
    </location>
</feature>
<dbReference type="Proteomes" id="UP000799766">
    <property type="component" value="Unassembled WGS sequence"/>
</dbReference>
<dbReference type="InterPro" id="IPR036396">
    <property type="entry name" value="Cyt_P450_sf"/>
</dbReference>
<dbReference type="CDD" id="cd11061">
    <property type="entry name" value="CYP67-like"/>
    <property type="match status" value="1"/>
</dbReference>
<dbReference type="InterPro" id="IPR001128">
    <property type="entry name" value="Cyt_P450"/>
</dbReference>
<keyword evidence="9 12" id="KW-0408">Iron</keyword>